<evidence type="ECO:0000313" key="6">
    <source>
        <dbReference type="Proteomes" id="UP000008744"/>
    </source>
</evidence>
<gene>
    <name evidence="5" type="primary">Dper\GL18439</name>
    <name evidence="5" type="ORF">Dper_GL18439</name>
</gene>
<evidence type="ECO:0000256" key="2">
    <source>
        <dbReference type="ARBA" id="ARBA00034103"/>
    </source>
</evidence>
<reference evidence="5 6" key="1">
    <citation type="journal article" date="2007" name="Nature">
        <title>Evolution of genes and genomes on the Drosophila phylogeny.</title>
        <authorList>
            <consortium name="Drosophila 12 Genomes Consortium"/>
            <person name="Clark A.G."/>
            <person name="Eisen M.B."/>
            <person name="Smith D.R."/>
            <person name="Bergman C.M."/>
            <person name="Oliver B."/>
            <person name="Markow T.A."/>
            <person name="Kaufman T.C."/>
            <person name="Kellis M."/>
            <person name="Gelbart W."/>
            <person name="Iyer V.N."/>
            <person name="Pollard D.A."/>
            <person name="Sackton T.B."/>
            <person name="Larracuente A.M."/>
            <person name="Singh N.D."/>
            <person name="Abad J.P."/>
            <person name="Abt D.N."/>
            <person name="Adryan B."/>
            <person name="Aguade M."/>
            <person name="Akashi H."/>
            <person name="Anderson W.W."/>
            <person name="Aquadro C.F."/>
            <person name="Ardell D.H."/>
            <person name="Arguello R."/>
            <person name="Artieri C.G."/>
            <person name="Barbash D.A."/>
            <person name="Barker D."/>
            <person name="Barsanti P."/>
            <person name="Batterham P."/>
            <person name="Batzoglou S."/>
            <person name="Begun D."/>
            <person name="Bhutkar A."/>
            <person name="Blanco E."/>
            <person name="Bosak S.A."/>
            <person name="Bradley R.K."/>
            <person name="Brand A.D."/>
            <person name="Brent M.R."/>
            <person name="Brooks A.N."/>
            <person name="Brown R.H."/>
            <person name="Butlin R.K."/>
            <person name="Caggese C."/>
            <person name="Calvi B.R."/>
            <person name="Bernardo de Carvalho A."/>
            <person name="Caspi A."/>
            <person name="Castrezana S."/>
            <person name="Celniker S.E."/>
            <person name="Chang J.L."/>
            <person name="Chapple C."/>
            <person name="Chatterji S."/>
            <person name="Chinwalla A."/>
            <person name="Civetta A."/>
            <person name="Clifton S.W."/>
            <person name="Comeron J.M."/>
            <person name="Costello J.C."/>
            <person name="Coyne J.A."/>
            <person name="Daub J."/>
            <person name="David R.G."/>
            <person name="Delcher A.L."/>
            <person name="Delehaunty K."/>
            <person name="Do C.B."/>
            <person name="Ebling H."/>
            <person name="Edwards K."/>
            <person name="Eickbush T."/>
            <person name="Evans J.D."/>
            <person name="Filipski A."/>
            <person name="Findeiss S."/>
            <person name="Freyhult E."/>
            <person name="Fulton L."/>
            <person name="Fulton R."/>
            <person name="Garcia A.C."/>
            <person name="Gardiner A."/>
            <person name="Garfield D.A."/>
            <person name="Garvin B.E."/>
            <person name="Gibson G."/>
            <person name="Gilbert D."/>
            <person name="Gnerre S."/>
            <person name="Godfrey J."/>
            <person name="Good R."/>
            <person name="Gotea V."/>
            <person name="Gravely B."/>
            <person name="Greenberg A.J."/>
            <person name="Griffiths-Jones S."/>
            <person name="Gross S."/>
            <person name="Guigo R."/>
            <person name="Gustafson E.A."/>
            <person name="Haerty W."/>
            <person name="Hahn M.W."/>
            <person name="Halligan D.L."/>
            <person name="Halpern A.L."/>
            <person name="Halter G.M."/>
            <person name="Han M.V."/>
            <person name="Heger A."/>
            <person name="Hillier L."/>
            <person name="Hinrichs A.S."/>
            <person name="Holmes I."/>
            <person name="Hoskins R.A."/>
            <person name="Hubisz M.J."/>
            <person name="Hultmark D."/>
            <person name="Huntley M.A."/>
            <person name="Jaffe D.B."/>
            <person name="Jagadeeshan S."/>
            <person name="Jeck W.R."/>
            <person name="Johnson J."/>
            <person name="Jones C.D."/>
            <person name="Jordan W.C."/>
            <person name="Karpen G.H."/>
            <person name="Kataoka E."/>
            <person name="Keightley P.D."/>
            <person name="Kheradpour P."/>
            <person name="Kirkness E.F."/>
            <person name="Koerich L.B."/>
            <person name="Kristiansen K."/>
            <person name="Kudrna D."/>
            <person name="Kulathinal R.J."/>
            <person name="Kumar S."/>
            <person name="Kwok R."/>
            <person name="Lander E."/>
            <person name="Langley C.H."/>
            <person name="Lapoint R."/>
            <person name="Lazzaro B.P."/>
            <person name="Lee S.J."/>
            <person name="Levesque L."/>
            <person name="Li R."/>
            <person name="Lin C.F."/>
            <person name="Lin M.F."/>
            <person name="Lindblad-Toh K."/>
            <person name="Llopart A."/>
            <person name="Long M."/>
            <person name="Low L."/>
            <person name="Lozovsky E."/>
            <person name="Lu J."/>
            <person name="Luo M."/>
            <person name="Machado C.A."/>
            <person name="Makalowski W."/>
            <person name="Marzo M."/>
            <person name="Matsuda M."/>
            <person name="Matzkin L."/>
            <person name="McAllister B."/>
            <person name="McBride C.S."/>
            <person name="McKernan B."/>
            <person name="McKernan K."/>
            <person name="Mendez-Lago M."/>
            <person name="Minx P."/>
            <person name="Mollenhauer M.U."/>
            <person name="Montooth K."/>
            <person name="Mount S.M."/>
            <person name="Mu X."/>
            <person name="Myers E."/>
            <person name="Negre B."/>
            <person name="Newfeld S."/>
            <person name="Nielsen R."/>
            <person name="Noor M.A."/>
            <person name="O'Grady P."/>
            <person name="Pachter L."/>
            <person name="Papaceit M."/>
            <person name="Parisi M.J."/>
            <person name="Parisi M."/>
            <person name="Parts L."/>
            <person name="Pedersen J.S."/>
            <person name="Pesole G."/>
            <person name="Phillippy A.M."/>
            <person name="Ponting C.P."/>
            <person name="Pop M."/>
            <person name="Porcelli D."/>
            <person name="Powell J.R."/>
            <person name="Prohaska S."/>
            <person name="Pruitt K."/>
            <person name="Puig M."/>
            <person name="Quesneville H."/>
            <person name="Ram K.R."/>
            <person name="Rand D."/>
            <person name="Rasmussen M.D."/>
            <person name="Reed L.K."/>
            <person name="Reenan R."/>
            <person name="Reily A."/>
            <person name="Remington K.A."/>
            <person name="Rieger T.T."/>
            <person name="Ritchie M.G."/>
            <person name="Robin C."/>
            <person name="Rogers Y.H."/>
            <person name="Rohde C."/>
            <person name="Rozas J."/>
            <person name="Rubenfield M.J."/>
            <person name="Ruiz A."/>
            <person name="Russo S."/>
            <person name="Salzberg S.L."/>
            <person name="Sanchez-Gracia A."/>
            <person name="Saranga D.J."/>
            <person name="Sato H."/>
            <person name="Schaeffer S.W."/>
            <person name="Schatz M.C."/>
            <person name="Schlenke T."/>
            <person name="Schwartz R."/>
            <person name="Segarra C."/>
            <person name="Singh R.S."/>
            <person name="Sirot L."/>
            <person name="Sirota M."/>
            <person name="Sisneros N.B."/>
            <person name="Smith C.D."/>
            <person name="Smith T.F."/>
            <person name="Spieth J."/>
            <person name="Stage D.E."/>
            <person name="Stark A."/>
            <person name="Stephan W."/>
            <person name="Strausberg R.L."/>
            <person name="Strempel S."/>
            <person name="Sturgill D."/>
            <person name="Sutton G."/>
            <person name="Sutton G.G."/>
            <person name="Tao W."/>
            <person name="Teichmann S."/>
            <person name="Tobari Y.N."/>
            <person name="Tomimura Y."/>
            <person name="Tsolas J.M."/>
            <person name="Valente V.L."/>
            <person name="Venter E."/>
            <person name="Venter J.C."/>
            <person name="Vicario S."/>
            <person name="Vieira F.G."/>
            <person name="Vilella A.J."/>
            <person name="Villasante A."/>
            <person name="Walenz B."/>
            <person name="Wang J."/>
            <person name="Wasserman M."/>
            <person name="Watts T."/>
            <person name="Wilson D."/>
            <person name="Wilson R.K."/>
            <person name="Wing R.A."/>
            <person name="Wolfner M.F."/>
            <person name="Wong A."/>
            <person name="Wong G.K."/>
            <person name="Wu C.I."/>
            <person name="Wu G."/>
            <person name="Yamamoto D."/>
            <person name="Yang H.P."/>
            <person name="Yang S.P."/>
            <person name="Yorke J.A."/>
            <person name="Yoshida K."/>
            <person name="Zdobnov E."/>
            <person name="Zhang P."/>
            <person name="Zhang Y."/>
            <person name="Zimin A.V."/>
            <person name="Baldwin J."/>
            <person name="Abdouelleil A."/>
            <person name="Abdulkadir J."/>
            <person name="Abebe A."/>
            <person name="Abera B."/>
            <person name="Abreu J."/>
            <person name="Acer S.C."/>
            <person name="Aftuck L."/>
            <person name="Alexander A."/>
            <person name="An P."/>
            <person name="Anderson E."/>
            <person name="Anderson S."/>
            <person name="Arachi H."/>
            <person name="Azer M."/>
            <person name="Bachantsang P."/>
            <person name="Barry A."/>
            <person name="Bayul T."/>
            <person name="Berlin A."/>
            <person name="Bessette D."/>
            <person name="Bloom T."/>
            <person name="Blye J."/>
            <person name="Boguslavskiy L."/>
            <person name="Bonnet C."/>
            <person name="Boukhgalter B."/>
            <person name="Bourzgui I."/>
            <person name="Brown A."/>
            <person name="Cahill P."/>
            <person name="Channer S."/>
            <person name="Cheshatsang Y."/>
            <person name="Chuda L."/>
            <person name="Citroen M."/>
            <person name="Collymore A."/>
            <person name="Cooke P."/>
            <person name="Costello M."/>
            <person name="D'Aco K."/>
            <person name="Daza R."/>
            <person name="De Haan G."/>
            <person name="DeGray S."/>
            <person name="DeMaso C."/>
            <person name="Dhargay N."/>
            <person name="Dooley K."/>
            <person name="Dooley E."/>
            <person name="Doricent M."/>
            <person name="Dorje P."/>
            <person name="Dorjee K."/>
            <person name="Dupes A."/>
            <person name="Elong R."/>
            <person name="Falk J."/>
            <person name="Farina A."/>
            <person name="Faro S."/>
            <person name="Ferguson D."/>
            <person name="Fisher S."/>
            <person name="Foley C.D."/>
            <person name="Franke A."/>
            <person name="Friedrich D."/>
            <person name="Gadbois L."/>
            <person name="Gearin G."/>
            <person name="Gearin C.R."/>
            <person name="Giannoukos G."/>
            <person name="Goode T."/>
            <person name="Graham J."/>
            <person name="Grandbois E."/>
            <person name="Grewal S."/>
            <person name="Gyaltsen K."/>
            <person name="Hafez N."/>
            <person name="Hagos B."/>
            <person name="Hall J."/>
            <person name="Henson C."/>
            <person name="Hollinger A."/>
            <person name="Honan T."/>
            <person name="Huard M.D."/>
            <person name="Hughes L."/>
            <person name="Hurhula B."/>
            <person name="Husby M.E."/>
            <person name="Kamat A."/>
            <person name="Kanga B."/>
            <person name="Kashin S."/>
            <person name="Khazanovich D."/>
            <person name="Kisner P."/>
            <person name="Lance K."/>
            <person name="Lara M."/>
            <person name="Lee W."/>
            <person name="Lennon N."/>
            <person name="Letendre F."/>
            <person name="LeVine R."/>
            <person name="Lipovsky A."/>
            <person name="Liu X."/>
            <person name="Liu J."/>
            <person name="Liu S."/>
            <person name="Lokyitsang T."/>
            <person name="Lokyitsang Y."/>
            <person name="Lubonja R."/>
            <person name="Lui A."/>
            <person name="MacDonald P."/>
            <person name="Magnisalis V."/>
            <person name="Maru K."/>
            <person name="Matthews C."/>
            <person name="McCusker W."/>
            <person name="McDonough S."/>
            <person name="Mehta T."/>
            <person name="Meldrim J."/>
            <person name="Meneus L."/>
            <person name="Mihai O."/>
            <person name="Mihalev A."/>
            <person name="Mihova T."/>
            <person name="Mittelman R."/>
            <person name="Mlenga V."/>
            <person name="Montmayeur A."/>
            <person name="Mulrain L."/>
            <person name="Navidi A."/>
            <person name="Naylor J."/>
            <person name="Negash T."/>
            <person name="Nguyen T."/>
            <person name="Nguyen N."/>
            <person name="Nicol R."/>
            <person name="Norbu C."/>
            <person name="Norbu N."/>
            <person name="Novod N."/>
            <person name="O'Neill B."/>
            <person name="Osman S."/>
            <person name="Markiewicz E."/>
            <person name="Oyono O.L."/>
            <person name="Patti C."/>
            <person name="Phunkhang P."/>
            <person name="Pierre F."/>
            <person name="Priest M."/>
            <person name="Raghuraman S."/>
            <person name="Rege F."/>
            <person name="Reyes R."/>
            <person name="Rise C."/>
            <person name="Rogov P."/>
            <person name="Ross K."/>
            <person name="Ryan E."/>
            <person name="Settipalli S."/>
            <person name="Shea T."/>
            <person name="Sherpa N."/>
            <person name="Shi L."/>
            <person name="Shih D."/>
            <person name="Sparrow T."/>
            <person name="Spaulding J."/>
            <person name="Stalker J."/>
            <person name="Stange-Thomann N."/>
            <person name="Stavropoulos S."/>
            <person name="Stone C."/>
            <person name="Strader C."/>
            <person name="Tesfaye S."/>
            <person name="Thomson T."/>
            <person name="Thoulutsang Y."/>
            <person name="Thoulutsang D."/>
            <person name="Topham K."/>
            <person name="Topping I."/>
            <person name="Tsamla T."/>
            <person name="Vassiliev H."/>
            <person name="Vo A."/>
            <person name="Wangchuk T."/>
            <person name="Wangdi T."/>
            <person name="Weiand M."/>
            <person name="Wilkinson J."/>
            <person name="Wilson A."/>
            <person name="Yadav S."/>
            <person name="Young G."/>
            <person name="Yu Q."/>
            <person name="Zembek L."/>
            <person name="Zhong D."/>
            <person name="Zimmer A."/>
            <person name="Zwirko Z."/>
            <person name="Jaffe D.B."/>
            <person name="Alvarez P."/>
            <person name="Brockman W."/>
            <person name="Butler J."/>
            <person name="Chin C."/>
            <person name="Gnerre S."/>
            <person name="Grabherr M."/>
            <person name="Kleber M."/>
            <person name="Mauceli E."/>
            <person name="MacCallum I."/>
        </authorList>
    </citation>
    <scope>NUCLEOTIDE SEQUENCE [LARGE SCALE GENOMIC DNA]</scope>
    <source>
        <strain evidence="6">MSH-3 / Tucson 14011-0111.49</strain>
    </source>
</reference>
<feature type="region of interest" description="Disordered" evidence="3">
    <location>
        <begin position="48"/>
        <end position="83"/>
    </location>
</feature>
<name>B4HA79_DROPE</name>
<organism evidence="6">
    <name type="scientific">Drosophila persimilis</name>
    <name type="common">Fruit fly</name>
    <dbReference type="NCBI Taxonomy" id="7234"/>
    <lineage>
        <taxon>Eukaryota</taxon>
        <taxon>Metazoa</taxon>
        <taxon>Ecdysozoa</taxon>
        <taxon>Arthropoda</taxon>
        <taxon>Hexapoda</taxon>
        <taxon>Insecta</taxon>
        <taxon>Pterygota</taxon>
        <taxon>Neoptera</taxon>
        <taxon>Endopterygota</taxon>
        <taxon>Diptera</taxon>
        <taxon>Brachycera</taxon>
        <taxon>Muscomorpha</taxon>
        <taxon>Ephydroidea</taxon>
        <taxon>Drosophilidae</taxon>
        <taxon>Drosophila</taxon>
        <taxon>Sophophora</taxon>
    </lineage>
</organism>
<dbReference type="GO" id="GO:0044325">
    <property type="term" value="F:transmembrane transporter binding"/>
    <property type="evidence" value="ECO:0007669"/>
    <property type="project" value="TreeGrafter"/>
</dbReference>
<dbReference type="HOGENOM" id="CLU_716244_0_0_1"/>
<dbReference type="OrthoDB" id="10059918at2759"/>
<dbReference type="InterPro" id="IPR035892">
    <property type="entry name" value="C2_domain_sf"/>
</dbReference>
<evidence type="ECO:0000256" key="3">
    <source>
        <dbReference type="SAM" id="MobiDB-lite"/>
    </source>
</evidence>
<dbReference type="PhylomeDB" id="B4HA79"/>
<proteinExistence type="predicted"/>
<sequence length="467" mass="51417">MLCRTSRVGLPSGPNSRKSSILDLTQQQQQIQQLQLQQQQQHLQQHLPIGIGNNDTSPPSDEEDKRFRPRWKGSGSQLPPQSPKQALSRLKQAASVSNVAQERHNQLLGSNLGDGSLQLQQQANLRKGSMINLRGQGMAQGQGQSQDMLSAGQLHQRKSSMFQLGEVHTQAHAQPQVQSLQRKASVYVGKGSDTPTMGTPTRKGSIYQRTSTDSGSDSPQRKHSVVKTLSGSYVNVSAISGSESSYGLKLGPSQIHPKGYRLTTARYGELKMGFVKIKGNVEVELICARNIVNEDCETPPDTYVKCYIKDGERLRHKKKTRVVRHSAEPFYRQTIKYQVSKWGIVTGANDVIVDVLVYAVVDTEDDADDDADGHDSPARQDAITFCLHCNAINGGWARSGQVPCSSDVFGRNIVIMVWQRCVGFEHNQGMGGTEVNLDKVNIGQHINGWYPLFPMHSYGGSDSDNSP</sequence>
<evidence type="ECO:0000259" key="4">
    <source>
        <dbReference type="PROSITE" id="PS50004"/>
    </source>
</evidence>
<dbReference type="Proteomes" id="UP000008744">
    <property type="component" value="Unassembled WGS sequence"/>
</dbReference>
<comment type="subcellular location">
    <subcellularLocation>
        <location evidence="2">Synapse</location>
    </subcellularLocation>
</comment>
<keyword evidence="6" id="KW-1185">Reference proteome</keyword>
<protein>
    <submittedName>
        <fullName evidence="5">GL18439</fullName>
    </submittedName>
</protein>
<feature type="compositionally biased region" description="Polar residues" evidence="3">
    <location>
        <begin position="74"/>
        <end position="83"/>
    </location>
</feature>
<evidence type="ECO:0000313" key="5">
    <source>
        <dbReference type="EMBL" id="EDW36763.1"/>
    </source>
</evidence>
<dbReference type="PANTHER" id="PTHR12157:SF24">
    <property type="entry name" value="FIFE, ISOFORM D"/>
    <property type="match status" value="1"/>
</dbReference>
<accession>B4HA79</accession>
<dbReference type="GO" id="GO:0042391">
    <property type="term" value="P:regulation of membrane potential"/>
    <property type="evidence" value="ECO:0007669"/>
    <property type="project" value="TreeGrafter"/>
</dbReference>
<keyword evidence="1" id="KW-0770">Synapse</keyword>
<dbReference type="GO" id="GO:0048788">
    <property type="term" value="C:cytoskeleton of presynaptic active zone"/>
    <property type="evidence" value="ECO:0007669"/>
    <property type="project" value="TreeGrafter"/>
</dbReference>
<dbReference type="GO" id="GO:0048167">
    <property type="term" value="P:regulation of synaptic plasticity"/>
    <property type="evidence" value="ECO:0007669"/>
    <property type="project" value="TreeGrafter"/>
</dbReference>
<dbReference type="AlphaFoldDB" id="B4HA79"/>
<dbReference type="InterPro" id="IPR039032">
    <property type="entry name" value="Rim-like"/>
</dbReference>
<dbReference type="STRING" id="7234.B4HA79"/>
<dbReference type="InterPro" id="IPR000008">
    <property type="entry name" value="C2_dom"/>
</dbReference>
<dbReference type="PANTHER" id="PTHR12157">
    <property type="entry name" value="REGULATING SYNAPTIC MEMBRANE EXOCYTOSIS PROTEIN"/>
    <property type="match status" value="1"/>
</dbReference>
<dbReference type="eggNOG" id="KOG3528">
    <property type="taxonomic scope" value="Eukaryota"/>
</dbReference>
<dbReference type="SMART" id="SM00239">
    <property type="entry name" value="C2"/>
    <property type="match status" value="1"/>
</dbReference>
<dbReference type="GO" id="GO:0031267">
    <property type="term" value="F:small GTPase binding"/>
    <property type="evidence" value="ECO:0007669"/>
    <property type="project" value="InterPro"/>
</dbReference>
<dbReference type="GO" id="GO:0042734">
    <property type="term" value="C:presynaptic membrane"/>
    <property type="evidence" value="ECO:0007669"/>
    <property type="project" value="TreeGrafter"/>
</dbReference>
<dbReference type="GO" id="GO:0050806">
    <property type="term" value="P:positive regulation of synaptic transmission"/>
    <property type="evidence" value="ECO:0007669"/>
    <property type="project" value="TreeGrafter"/>
</dbReference>
<dbReference type="GO" id="GO:0048791">
    <property type="term" value="P:calcium ion-regulated exocytosis of neurotransmitter"/>
    <property type="evidence" value="ECO:0007669"/>
    <property type="project" value="TreeGrafter"/>
</dbReference>
<feature type="domain" description="C2" evidence="4">
    <location>
        <begin position="257"/>
        <end position="397"/>
    </location>
</feature>
<dbReference type="EMBL" id="CH479237">
    <property type="protein sequence ID" value="EDW36763.1"/>
    <property type="molecule type" value="Genomic_DNA"/>
</dbReference>
<dbReference type="OMA" id="CIVMRLM"/>
<evidence type="ECO:0000256" key="1">
    <source>
        <dbReference type="ARBA" id="ARBA00023018"/>
    </source>
</evidence>
<dbReference type="PROSITE" id="PS50004">
    <property type="entry name" value="C2"/>
    <property type="match status" value="1"/>
</dbReference>
<feature type="region of interest" description="Disordered" evidence="3">
    <location>
        <begin position="1"/>
        <end position="20"/>
    </location>
</feature>
<dbReference type="Gene3D" id="2.60.40.150">
    <property type="entry name" value="C2 domain"/>
    <property type="match status" value="1"/>
</dbReference>
<dbReference type="Pfam" id="PF00168">
    <property type="entry name" value="C2"/>
    <property type="match status" value="2"/>
</dbReference>
<feature type="compositionally biased region" description="Polar residues" evidence="3">
    <location>
        <begin position="207"/>
        <end position="218"/>
    </location>
</feature>
<feature type="region of interest" description="Disordered" evidence="3">
    <location>
        <begin position="189"/>
        <end position="224"/>
    </location>
</feature>
<dbReference type="SUPFAM" id="SSF49562">
    <property type="entry name" value="C2 domain (Calcium/lipid-binding domain, CaLB)"/>
    <property type="match status" value="1"/>
</dbReference>